<accession>A0A4Y2AJR9</accession>
<dbReference type="AlphaFoldDB" id="A0A4Y2AJR9"/>
<comment type="caution">
    <text evidence="1">The sequence shown here is derived from an EMBL/GenBank/DDBJ whole genome shotgun (WGS) entry which is preliminary data.</text>
</comment>
<proteinExistence type="predicted"/>
<sequence length="122" mass="14326">MTNSAIEKQIFSFNETQTVDEIVEISKVAGIEYDQKALECEDNLECFDDFSDNWEERLIENAVAQGINSESEEESASDDVIQQVEPTMTAQQTLKQIYFMYYSKFRNHEGCLYKRSFFRYKI</sequence>
<keyword evidence="2" id="KW-1185">Reference proteome</keyword>
<gene>
    <name evidence="1" type="ORF">AVEN_29115_1</name>
</gene>
<evidence type="ECO:0000313" key="2">
    <source>
        <dbReference type="Proteomes" id="UP000499080"/>
    </source>
</evidence>
<dbReference type="EMBL" id="BGPR01000020">
    <property type="protein sequence ID" value="GBL80121.1"/>
    <property type="molecule type" value="Genomic_DNA"/>
</dbReference>
<dbReference type="Proteomes" id="UP000499080">
    <property type="component" value="Unassembled WGS sequence"/>
</dbReference>
<reference evidence="1 2" key="1">
    <citation type="journal article" date="2019" name="Sci. Rep.">
        <title>Orb-weaving spider Araneus ventricosus genome elucidates the spidroin gene catalogue.</title>
        <authorList>
            <person name="Kono N."/>
            <person name="Nakamura H."/>
            <person name="Ohtoshi R."/>
            <person name="Moran D.A.P."/>
            <person name="Shinohara A."/>
            <person name="Yoshida Y."/>
            <person name="Fujiwara M."/>
            <person name="Mori M."/>
            <person name="Tomita M."/>
            <person name="Arakawa K."/>
        </authorList>
    </citation>
    <scope>NUCLEOTIDE SEQUENCE [LARGE SCALE GENOMIC DNA]</scope>
</reference>
<dbReference type="OrthoDB" id="8066856at2759"/>
<evidence type="ECO:0000313" key="1">
    <source>
        <dbReference type="EMBL" id="GBL80121.1"/>
    </source>
</evidence>
<organism evidence="1 2">
    <name type="scientific">Araneus ventricosus</name>
    <name type="common">Orbweaver spider</name>
    <name type="synonym">Epeira ventricosa</name>
    <dbReference type="NCBI Taxonomy" id="182803"/>
    <lineage>
        <taxon>Eukaryota</taxon>
        <taxon>Metazoa</taxon>
        <taxon>Ecdysozoa</taxon>
        <taxon>Arthropoda</taxon>
        <taxon>Chelicerata</taxon>
        <taxon>Arachnida</taxon>
        <taxon>Araneae</taxon>
        <taxon>Araneomorphae</taxon>
        <taxon>Entelegynae</taxon>
        <taxon>Araneoidea</taxon>
        <taxon>Araneidae</taxon>
        <taxon>Araneus</taxon>
    </lineage>
</organism>
<name>A0A4Y2AJR9_ARAVE</name>
<protein>
    <submittedName>
        <fullName evidence="1">Uncharacterized protein</fullName>
    </submittedName>
</protein>